<sequence>MTDINYPIPGFRFAVSLMKKDGVNTGQSKQYDNNFMEVSGISVEMPTEEFQEGGENRFIHRFPQPLKYPNLVLKRGRCHASSSFVDWCKNTFEVGLANGVTPNNIVIKLLGEDMEPLFKWTFYNAYPVKWSVSGLNSQSNELVIESIELAYQRFEEELK</sequence>
<proteinExistence type="predicted"/>
<dbReference type="EMBL" id="JAPFQN010000002">
    <property type="protein sequence ID" value="MCX2742699.1"/>
    <property type="molecule type" value="Genomic_DNA"/>
</dbReference>
<gene>
    <name evidence="1" type="ORF">OO013_02415</name>
</gene>
<dbReference type="PANTHER" id="PTHR38009:SF1">
    <property type="entry name" value="CONSERVED HYPOTHETICAL PHAGE TAIL PROTEIN"/>
    <property type="match status" value="1"/>
</dbReference>
<organism evidence="1 2">
    <name type="scientific">Mangrovivirga halotolerans</name>
    <dbReference type="NCBI Taxonomy" id="2993936"/>
    <lineage>
        <taxon>Bacteria</taxon>
        <taxon>Pseudomonadati</taxon>
        <taxon>Bacteroidota</taxon>
        <taxon>Cytophagia</taxon>
        <taxon>Cytophagales</taxon>
        <taxon>Mangrovivirgaceae</taxon>
        <taxon>Mangrovivirga</taxon>
    </lineage>
</organism>
<dbReference type="NCBIfam" id="TIGR02241">
    <property type="entry name" value="conserved hypothetical phage tail region protein"/>
    <property type="match status" value="1"/>
</dbReference>
<reference evidence="1 2" key="1">
    <citation type="submission" date="2022-11" db="EMBL/GenBank/DDBJ databases">
        <title>The characterization of three novel Bacteroidetes species and genomic analysis of their roles in tidal elemental geochemical cycles.</title>
        <authorList>
            <person name="Ma K."/>
        </authorList>
    </citation>
    <scope>NUCLEOTIDE SEQUENCE [LARGE SCALE GENOMIC DNA]</scope>
    <source>
        <strain evidence="1 2">M17</strain>
    </source>
</reference>
<comment type="caution">
    <text evidence="1">The sequence shown here is derived from an EMBL/GenBank/DDBJ whole genome shotgun (WGS) entry which is preliminary data.</text>
</comment>
<dbReference type="PANTHER" id="PTHR38009">
    <property type="entry name" value="CONSERVED HYPOTHETICAL PHAGE TAIL PROTEIN"/>
    <property type="match status" value="1"/>
</dbReference>
<dbReference type="RefSeq" id="WP_266054993.1">
    <property type="nucleotide sequence ID" value="NZ_JAPFQN010000002.1"/>
</dbReference>
<dbReference type="Proteomes" id="UP001209885">
    <property type="component" value="Unassembled WGS sequence"/>
</dbReference>
<dbReference type="InterPro" id="IPR010667">
    <property type="entry name" value="Phage_T4_Gp19"/>
</dbReference>
<evidence type="ECO:0000313" key="1">
    <source>
        <dbReference type="EMBL" id="MCX2742699.1"/>
    </source>
</evidence>
<evidence type="ECO:0000313" key="2">
    <source>
        <dbReference type="Proteomes" id="UP001209885"/>
    </source>
</evidence>
<keyword evidence="2" id="KW-1185">Reference proteome</keyword>
<dbReference type="Pfam" id="PF06841">
    <property type="entry name" value="Phage_T4_gp19"/>
    <property type="match status" value="1"/>
</dbReference>
<protein>
    <submittedName>
        <fullName evidence="1">Phage tail protein</fullName>
    </submittedName>
</protein>
<dbReference type="InterPro" id="IPR011747">
    <property type="entry name" value="CHP02241"/>
</dbReference>
<accession>A0ABT3RLW5</accession>
<name>A0ABT3RLW5_9BACT</name>